<keyword evidence="1" id="KW-0614">Plasmid</keyword>
<dbReference type="HOGENOM" id="CLU_093726_0_0_4"/>
<reference evidence="1 2" key="1">
    <citation type="submission" date="2007-03" db="EMBL/GenBank/DDBJ databases">
        <title>Complete sequence of plasmid pBVIE01 of Burkholderia vietnamiensis G4.</title>
        <authorList>
            <consortium name="US DOE Joint Genome Institute"/>
            <person name="Copeland A."/>
            <person name="Lucas S."/>
            <person name="Lapidus A."/>
            <person name="Barry K."/>
            <person name="Detter J.C."/>
            <person name="Glavina del Rio T."/>
            <person name="Hammon N."/>
            <person name="Israni S."/>
            <person name="Dalin E."/>
            <person name="Tice H."/>
            <person name="Pitluck S."/>
            <person name="Chain P."/>
            <person name="Malfatti S."/>
            <person name="Shin M."/>
            <person name="Vergez L."/>
            <person name="Schmutz J."/>
            <person name="Larimer F."/>
            <person name="Land M."/>
            <person name="Hauser L."/>
            <person name="Kyrpides N."/>
            <person name="Tiedje J."/>
            <person name="Richardson P."/>
        </authorList>
    </citation>
    <scope>NUCLEOTIDE SEQUENCE [LARGE SCALE GENOMIC DNA]</scope>
    <source>
        <strain evidence="2">G4 / LMG 22486</strain>
        <plasmid evidence="1 2">pBVIE01</plasmid>
    </source>
</reference>
<proteinExistence type="predicted"/>
<organism evidence="1 2">
    <name type="scientific">Burkholderia vietnamiensis (strain G4 / LMG 22486)</name>
    <name type="common">Burkholderia cepacia (strain R1808)</name>
    <dbReference type="NCBI Taxonomy" id="269482"/>
    <lineage>
        <taxon>Bacteria</taxon>
        <taxon>Pseudomonadati</taxon>
        <taxon>Pseudomonadota</taxon>
        <taxon>Betaproteobacteria</taxon>
        <taxon>Burkholderiales</taxon>
        <taxon>Burkholderiaceae</taxon>
        <taxon>Burkholderia</taxon>
        <taxon>Burkholderia cepacia complex</taxon>
    </lineage>
</organism>
<accession>A4JUC5</accession>
<dbReference type="InterPro" id="IPR002732">
    <property type="entry name" value="Hjc"/>
</dbReference>
<name>A4JUC5_BURVG</name>
<evidence type="ECO:0000313" key="1">
    <source>
        <dbReference type="EMBL" id="ABO59878.1"/>
    </source>
</evidence>
<evidence type="ECO:0000313" key="2">
    <source>
        <dbReference type="Proteomes" id="UP000002287"/>
    </source>
</evidence>
<geneLocation type="plasmid" evidence="1 2">
    <name>pBVIE01</name>
</geneLocation>
<dbReference type="InterPro" id="IPR011335">
    <property type="entry name" value="Restrct_endonuc-II-like"/>
</dbReference>
<gene>
    <name evidence="1" type="ordered locus">Bcep1808_6992</name>
</gene>
<dbReference type="Proteomes" id="UP000002287">
    <property type="component" value="Plasmid pBVIE01"/>
</dbReference>
<dbReference type="Pfam" id="PF01870">
    <property type="entry name" value="Hjc"/>
    <property type="match status" value="1"/>
</dbReference>
<dbReference type="KEGG" id="bvi:Bcep1808_6992"/>
<protein>
    <submittedName>
        <fullName evidence="1">Uncharacterized protein</fullName>
    </submittedName>
</protein>
<dbReference type="EMBL" id="CP000617">
    <property type="protein sequence ID" value="ABO59878.1"/>
    <property type="molecule type" value="Genomic_DNA"/>
</dbReference>
<dbReference type="SUPFAM" id="SSF52980">
    <property type="entry name" value="Restriction endonuclease-like"/>
    <property type="match status" value="1"/>
</dbReference>
<dbReference type="AlphaFoldDB" id="A4JUC5"/>
<sequence length="175" mass="19376">MTMPGDLHQQLVRLGASWIRRQGFGVVATEISVTGCREQPDVIAFRQQCSVIIEAKASRTDFLADSRKPERNHERTGLGVYRFYICPPNVIAIADLPAGWGLLHVDGKKVTEVVRPSGNAWPAFGRALPQFPAWGPFQHQPNLEAERAVLFSIARRLSTSAPAIRRQLHGIDEAA</sequence>